<dbReference type="Proteomes" id="UP000006322">
    <property type="component" value="Unassembled WGS sequence"/>
</dbReference>
<protein>
    <submittedName>
        <fullName evidence="1">Uncharacterized protein</fullName>
    </submittedName>
</protein>
<evidence type="ECO:0000313" key="2">
    <source>
        <dbReference type="Proteomes" id="UP000006322"/>
    </source>
</evidence>
<reference evidence="2" key="1">
    <citation type="journal article" date="2014" name="Environ. Microbiol.">
        <title>Comparative genomics of the marine bacterial genus Glaciecola reveals the high degree of genomic diversity and genomic characteristic for cold adaptation.</title>
        <authorList>
            <person name="Qin Q.L."/>
            <person name="Xie B.B."/>
            <person name="Yu Y."/>
            <person name="Shu Y.L."/>
            <person name="Rong J.C."/>
            <person name="Zhang Y.J."/>
            <person name="Zhao D.L."/>
            <person name="Chen X.L."/>
            <person name="Zhang X.Y."/>
            <person name="Chen B."/>
            <person name="Zhou B.C."/>
            <person name="Zhang Y.Z."/>
        </authorList>
    </citation>
    <scope>NUCLEOTIDE SEQUENCE [LARGE SCALE GENOMIC DNA]</scope>
    <source>
        <strain evidence="2">LMG 21857</strain>
    </source>
</reference>
<organism evidence="1 2">
    <name type="scientific">Paraglaciecola polaris LMG 21857</name>
    <dbReference type="NCBI Taxonomy" id="1129793"/>
    <lineage>
        <taxon>Bacteria</taxon>
        <taxon>Pseudomonadati</taxon>
        <taxon>Pseudomonadota</taxon>
        <taxon>Gammaproteobacteria</taxon>
        <taxon>Alteromonadales</taxon>
        <taxon>Alteromonadaceae</taxon>
        <taxon>Paraglaciecola</taxon>
    </lineage>
</organism>
<gene>
    <name evidence="1" type="ORF">GPLA_4151</name>
</gene>
<dbReference type="STRING" id="1129793.GPLA_4151"/>
<name>K7AIE9_9ALTE</name>
<accession>K7AIE9</accession>
<dbReference type="AlphaFoldDB" id="K7AIE9"/>
<comment type="caution">
    <text evidence="1">The sequence shown here is derived from an EMBL/GenBank/DDBJ whole genome shotgun (WGS) entry which is preliminary data.</text>
</comment>
<sequence>MIFMVYLSGSSFASVTCMIQIILRQSAKPVTNHGFNTRTSHQL</sequence>
<proteinExistence type="predicted"/>
<dbReference type="EMBL" id="BAER01000124">
    <property type="protein sequence ID" value="GAC35030.1"/>
    <property type="molecule type" value="Genomic_DNA"/>
</dbReference>
<evidence type="ECO:0000313" key="1">
    <source>
        <dbReference type="EMBL" id="GAC35030.1"/>
    </source>
</evidence>
<keyword evidence="2" id="KW-1185">Reference proteome</keyword>